<keyword evidence="2" id="KW-1185">Reference proteome</keyword>
<comment type="caution">
    <text evidence="1">The sequence shown here is derived from an EMBL/GenBank/DDBJ whole genome shotgun (WGS) entry which is preliminary data.</text>
</comment>
<dbReference type="Proteomes" id="UP001458880">
    <property type="component" value="Unassembled WGS sequence"/>
</dbReference>
<dbReference type="EMBL" id="JASPKY010000236">
    <property type="protein sequence ID" value="KAK9717823.1"/>
    <property type="molecule type" value="Genomic_DNA"/>
</dbReference>
<gene>
    <name evidence="1" type="ORF">QE152_g23539</name>
</gene>
<dbReference type="AlphaFoldDB" id="A0AAW1KGS3"/>
<name>A0AAW1KGS3_POPJA</name>
<sequence>MMVQNKNRFHFSTGVATAFLPISRRYTERNFDTINNANIVDSTLPKNGRAHSSRISVSYQSSYYYWCIIVAQNKCRSVA</sequence>
<protein>
    <submittedName>
        <fullName evidence="1">Uncharacterized protein</fullName>
    </submittedName>
</protein>
<evidence type="ECO:0000313" key="2">
    <source>
        <dbReference type="Proteomes" id="UP001458880"/>
    </source>
</evidence>
<organism evidence="1 2">
    <name type="scientific">Popillia japonica</name>
    <name type="common">Japanese beetle</name>
    <dbReference type="NCBI Taxonomy" id="7064"/>
    <lineage>
        <taxon>Eukaryota</taxon>
        <taxon>Metazoa</taxon>
        <taxon>Ecdysozoa</taxon>
        <taxon>Arthropoda</taxon>
        <taxon>Hexapoda</taxon>
        <taxon>Insecta</taxon>
        <taxon>Pterygota</taxon>
        <taxon>Neoptera</taxon>
        <taxon>Endopterygota</taxon>
        <taxon>Coleoptera</taxon>
        <taxon>Polyphaga</taxon>
        <taxon>Scarabaeiformia</taxon>
        <taxon>Scarabaeidae</taxon>
        <taxon>Rutelinae</taxon>
        <taxon>Popillia</taxon>
    </lineage>
</organism>
<proteinExistence type="predicted"/>
<accession>A0AAW1KGS3</accession>
<reference evidence="1 2" key="1">
    <citation type="journal article" date="2024" name="BMC Genomics">
        <title>De novo assembly and annotation of Popillia japonica's genome with initial clues to its potential as an invasive pest.</title>
        <authorList>
            <person name="Cucini C."/>
            <person name="Boschi S."/>
            <person name="Funari R."/>
            <person name="Cardaioli E."/>
            <person name="Iannotti N."/>
            <person name="Marturano G."/>
            <person name="Paoli F."/>
            <person name="Bruttini M."/>
            <person name="Carapelli A."/>
            <person name="Frati F."/>
            <person name="Nardi F."/>
        </authorList>
    </citation>
    <scope>NUCLEOTIDE SEQUENCE [LARGE SCALE GENOMIC DNA]</scope>
    <source>
        <strain evidence="1">DMR45628</strain>
    </source>
</reference>
<evidence type="ECO:0000313" key="1">
    <source>
        <dbReference type="EMBL" id="KAK9717823.1"/>
    </source>
</evidence>